<protein>
    <recommendedName>
        <fullName evidence="3">STAS/SEC14 domain-containing protein</fullName>
    </recommendedName>
</protein>
<dbReference type="RefSeq" id="WP_062542580.1">
    <property type="nucleotide sequence ID" value="NZ_CP012643.1"/>
</dbReference>
<evidence type="ECO:0000313" key="1">
    <source>
        <dbReference type="EMBL" id="ALI98230.1"/>
    </source>
</evidence>
<reference evidence="1 2" key="1">
    <citation type="submission" date="2015-08" db="EMBL/GenBank/DDBJ databases">
        <title>Complete genome sequence of Rufibacter tibetensis strain 1351t, a radiation-resistant bacterium from tibet plateau.</title>
        <authorList>
            <person name="Dai J."/>
        </authorList>
    </citation>
    <scope>NUCLEOTIDE SEQUENCE [LARGE SCALE GENOMIC DNA]</scope>
    <source>
        <strain evidence="1 2">1351</strain>
    </source>
</reference>
<gene>
    <name evidence="1" type="ORF">DC20_03575</name>
</gene>
<keyword evidence="2" id="KW-1185">Reference proteome</keyword>
<sequence length="137" mass="15771">MIIYQSGLITLDYDPATDILYIKWPDVQDFLVPEIKQALHILVDHIRSYDIKKLLIESSKASLDIPGDEYKVVVNEFGQNLMNSRLEKLARILTPNTMRETKVEEVKQELNFSVAMRTFTDKKKALSWLKGTVAEEA</sequence>
<accession>A0A0P0CGN4</accession>
<dbReference type="AlphaFoldDB" id="A0A0P0CGN4"/>
<proteinExistence type="predicted"/>
<dbReference type="KEGG" id="rti:DC20_03575"/>
<evidence type="ECO:0000313" key="2">
    <source>
        <dbReference type="Proteomes" id="UP000061382"/>
    </source>
</evidence>
<dbReference type="Proteomes" id="UP000061382">
    <property type="component" value="Chromosome"/>
</dbReference>
<dbReference type="OrthoDB" id="852207at2"/>
<name>A0A0P0CGN4_9BACT</name>
<dbReference type="PATRIC" id="fig|512763.3.peg.795"/>
<evidence type="ECO:0008006" key="3">
    <source>
        <dbReference type="Google" id="ProtNLM"/>
    </source>
</evidence>
<organism evidence="1 2">
    <name type="scientific">Rufibacter tibetensis</name>
    <dbReference type="NCBI Taxonomy" id="512763"/>
    <lineage>
        <taxon>Bacteria</taxon>
        <taxon>Pseudomonadati</taxon>
        <taxon>Bacteroidota</taxon>
        <taxon>Cytophagia</taxon>
        <taxon>Cytophagales</taxon>
        <taxon>Hymenobacteraceae</taxon>
        <taxon>Rufibacter</taxon>
    </lineage>
</organism>
<dbReference type="EMBL" id="CP012643">
    <property type="protein sequence ID" value="ALI98230.1"/>
    <property type="molecule type" value="Genomic_DNA"/>
</dbReference>